<feature type="domain" description="NmrA-like" evidence="4">
    <location>
        <begin position="2"/>
        <end position="263"/>
    </location>
</feature>
<organism evidence="5 6">
    <name type="scientific">Fusarium poae</name>
    <dbReference type="NCBI Taxonomy" id="36050"/>
    <lineage>
        <taxon>Eukaryota</taxon>
        <taxon>Fungi</taxon>
        <taxon>Dikarya</taxon>
        <taxon>Ascomycota</taxon>
        <taxon>Pezizomycotina</taxon>
        <taxon>Sordariomycetes</taxon>
        <taxon>Hypocreomycetidae</taxon>
        <taxon>Hypocreales</taxon>
        <taxon>Nectriaceae</taxon>
        <taxon>Fusarium</taxon>
    </lineage>
</organism>
<dbReference type="Pfam" id="PF05368">
    <property type="entry name" value="NmrA"/>
    <property type="match status" value="1"/>
</dbReference>
<name>A0A1B8AX13_FUSPO</name>
<evidence type="ECO:0000256" key="3">
    <source>
        <dbReference type="ARBA" id="ARBA00023002"/>
    </source>
</evidence>
<dbReference type="OMA" id="FFMCNFL"/>
<dbReference type="GO" id="GO:0005634">
    <property type="term" value="C:nucleus"/>
    <property type="evidence" value="ECO:0007669"/>
    <property type="project" value="TreeGrafter"/>
</dbReference>
<dbReference type="SUPFAM" id="SSF51735">
    <property type="entry name" value="NAD(P)-binding Rossmann-fold domains"/>
    <property type="match status" value="1"/>
</dbReference>
<dbReference type="CDD" id="cd05251">
    <property type="entry name" value="NmrA_like_SDR_a"/>
    <property type="match status" value="1"/>
</dbReference>
<keyword evidence="6" id="KW-1185">Reference proteome</keyword>
<evidence type="ECO:0000256" key="2">
    <source>
        <dbReference type="ARBA" id="ARBA00022857"/>
    </source>
</evidence>
<comment type="similarity">
    <text evidence="1">Belongs to the NmrA-type oxidoreductase family.</text>
</comment>
<dbReference type="PANTHER" id="PTHR42748:SF30">
    <property type="entry name" value="NMRA-LIKE DOMAIN-CONTAINING PROTEIN"/>
    <property type="match status" value="1"/>
</dbReference>
<dbReference type="InterPro" id="IPR036291">
    <property type="entry name" value="NAD(P)-bd_dom_sf"/>
</dbReference>
<dbReference type="GO" id="GO:0016491">
    <property type="term" value="F:oxidoreductase activity"/>
    <property type="evidence" value="ECO:0007669"/>
    <property type="project" value="UniProtKB-KW"/>
</dbReference>
<keyword evidence="2" id="KW-0521">NADP</keyword>
<dbReference type="STRING" id="36050.A0A1B8AX13"/>
<dbReference type="EMBL" id="LYXU01000002">
    <property type="protein sequence ID" value="OBS25027.1"/>
    <property type="molecule type" value="Genomic_DNA"/>
</dbReference>
<dbReference type="PANTHER" id="PTHR42748">
    <property type="entry name" value="NITROGEN METABOLITE REPRESSION PROTEIN NMRA FAMILY MEMBER"/>
    <property type="match status" value="1"/>
</dbReference>
<evidence type="ECO:0000313" key="5">
    <source>
        <dbReference type="EMBL" id="OBS25027.1"/>
    </source>
</evidence>
<dbReference type="AlphaFoldDB" id="A0A1B8AX13"/>
<dbReference type="InterPro" id="IPR051164">
    <property type="entry name" value="NmrA-like_oxidored"/>
</dbReference>
<evidence type="ECO:0000259" key="4">
    <source>
        <dbReference type="Pfam" id="PF05368"/>
    </source>
</evidence>
<evidence type="ECO:0000313" key="6">
    <source>
        <dbReference type="Proteomes" id="UP000091967"/>
    </source>
</evidence>
<reference evidence="5 6" key="1">
    <citation type="submission" date="2016-06" db="EMBL/GenBank/DDBJ databases">
        <title>Living apart together: crosstalk between the core and supernumerary genomes in a fungal plant pathogen.</title>
        <authorList>
            <person name="Vanheule A."/>
            <person name="Audenaert K."/>
            <person name="Warris S."/>
            <person name="Van De Geest H."/>
            <person name="Schijlen E."/>
            <person name="Hofte M."/>
            <person name="De Saeger S."/>
            <person name="Haesaert G."/>
            <person name="Waalwijk C."/>
            <person name="Van Der Lee T."/>
        </authorList>
    </citation>
    <scope>NUCLEOTIDE SEQUENCE [LARGE SCALE GENOMIC DNA]</scope>
    <source>
        <strain evidence="5 6">2516</strain>
    </source>
</reference>
<dbReference type="InterPro" id="IPR008030">
    <property type="entry name" value="NmrA-like"/>
</dbReference>
<protein>
    <recommendedName>
        <fullName evidence="4">NmrA-like domain-containing protein</fullName>
    </recommendedName>
</protein>
<sequence length="305" mass="34390">MSSIVFVTGATGRQGSAVARQLVDIGWTARATARNMESPNAKELQSMGVEVIPGDWENEETLKKAIDGCTHVFLNVVPNLATFTSEVPHAKRILDIAKQTGVKHVIYSSGMAIKDLEKGQYHDPNHPVCRGHGWKRDIENLVQEAGFDAWTILRPGFFMCNFLEPKVNMMYPDLVRDGVLKTAYTPETRLPQVDVEDIAKFAVAAFREPERFNRQFVPIASEKLSLAEITSQLGEATGRSFRTTFLAKEEIEEKMATDFFVAIQVMARDLESKVDIEDVQRWGIPLTLFTDFLKREDSWVQSTYN</sequence>
<gene>
    <name evidence="5" type="ORF">FPOA_05563</name>
</gene>
<dbReference type="Proteomes" id="UP000091967">
    <property type="component" value="Unassembled WGS sequence"/>
</dbReference>
<evidence type="ECO:0000256" key="1">
    <source>
        <dbReference type="ARBA" id="ARBA00006328"/>
    </source>
</evidence>
<proteinExistence type="inferred from homology"/>
<accession>A0A1B8AX13</accession>
<comment type="caution">
    <text evidence="5">The sequence shown here is derived from an EMBL/GenBank/DDBJ whole genome shotgun (WGS) entry which is preliminary data.</text>
</comment>
<dbReference type="Gene3D" id="3.40.50.720">
    <property type="entry name" value="NAD(P)-binding Rossmann-like Domain"/>
    <property type="match status" value="1"/>
</dbReference>
<keyword evidence="3" id="KW-0560">Oxidoreductase</keyword>